<dbReference type="OrthoDB" id="2449873at2"/>
<dbReference type="EMBL" id="BA000040">
    <property type="protein sequence ID" value="BAC52817.1"/>
    <property type="molecule type" value="Genomic_DNA"/>
</dbReference>
<proteinExistence type="predicted"/>
<dbReference type="eggNOG" id="ENOG5032YG7">
    <property type="taxonomic scope" value="Bacteria"/>
</dbReference>
<name>Q89D89_BRADU</name>
<evidence type="ECO:0000313" key="2">
    <source>
        <dbReference type="EMBL" id="BAC52817.1"/>
    </source>
</evidence>
<keyword evidence="3" id="KW-1185">Reference proteome</keyword>
<gene>
    <name evidence="2" type="ordered locus">blr7552</name>
</gene>
<accession>Q89D89</accession>
<dbReference type="Proteomes" id="UP000002526">
    <property type="component" value="Chromosome"/>
</dbReference>
<dbReference type="EnsemblBacteria" id="BAC52817">
    <property type="protein sequence ID" value="BAC52817"/>
    <property type="gene ID" value="BAC52817"/>
</dbReference>
<dbReference type="PATRIC" id="fig|224911.5.peg.7772"/>
<organism evidence="2 3">
    <name type="scientific">Bradyrhizobium diazoefficiens (strain JCM 10833 / BCRC 13528 / IAM 13628 / NBRC 14792 / USDA 110)</name>
    <dbReference type="NCBI Taxonomy" id="224911"/>
    <lineage>
        <taxon>Bacteria</taxon>
        <taxon>Pseudomonadati</taxon>
        <taxon>Pseudomonadota</taxon>
        <taxon>Alphaproteobacteria</taxon>
        <taxon>Hyphomicrobiales</taxon>
        <taxon>Nitrobacteraceae</taxon>
        <taxon>Bradyrhizobium</taxon>
    </lineage>
</organism>
<evidence type="ECO:0000313" key="3">
    <source>
        <dbReference type="Proteomes" id="UP000002526"/>
    </source>
</evidence>
<feature type="transmembrane region" description="Helical" evidence="1">
    <location>
        <begin position="28"/>
        <end position="46"/>
    </location>
</feature>
<protein>
    <submittedName>
        <fullName evidence="2">Blr7552 protein</fullName>
    </submittedName>
</protein>
<sequence length="221" mass="24616">MAKTLTLGSASSFRHCFDEKLGGNMRKYVRGTFVAALGLAFIGAALRPIAAEEPYKAQLDALRKSLEKYQDYKVAVRDLYLSTVGCVHYSGEKVPHHMEYAKGAMGVHFANVTVQGAPDPMKPNVLIYEPVGKELKLVAVEWLVPLTADTKQRPSLFDQPFMGPMEGHWPLIPKEFVHYDLHAWLFKDNPLGMFAPTNPNVSCEGYDFSLLEEPTMMVPGP</sequence>
<keyword evidence="1" id="KW-0812">Transmembrane</keyword>
<dbReference type="HOGENOM" id="CLU_119080_0_0_5"/>
<dbReference type="AlphaFoldDB" id="Q89D89"/>
<dbReference type="STRING" id="224911.AAV28_35440"/>
<evidence type="ECO:0000256" key="1">
    <source>
        <dbReference type="SAM" id="Phobius"/>
    </source>
</evidence>
<reference evidence="3" key="1">
    <citation type="journal article" date="2002" name="DNA Res.">
        <title>Complete genomic sequence of nitrogen-fixing symbiotic bacterium Bradyrhizobium japonicum USDA110.</title>
        <authorList>
            <person name="Kaneko T."/>
            <person name="Nakamura Y."/>
            <person name="Sato S."/>
            <person name="Minamisawa K."/>
            <person name="Uchiumi T."/>
            <person name="Sasamoto S."/>
            <person name="Watanabe A."/>
            <person name="Idesawa K."/>
            <person name="Iriguchi M."/>
            <person name="Kawashima K."/>
            <person name="Kohara M."/>
            <person name="Matsumoto M."/>
            <person name="Shimpo S."/>
            <person name="Tsuruoka H."/>
            <person name="Wada T."/>
            <person name="Yamada M."/>
            <person name="Tabata S."/>
        </authorList>
    </citation>
    <scope>NUCLEOTIDE SEQUENCE [LARGE SCALE GENOMIC DNA]</scope>
    <source>
        <strain evidence="3">JCM 10833 / BCRC 13528 / IAM 13628 / NBRC 14792 / USDA 110</strain>
    </source>
</reference>
<dbReference type="KEGG" id="bja:blr7552"/>
<keyword evidence="1" id="KW-1133">Transmembrane helix</keyword>
<dbReference type="InParanoid" id="Q89D89"/>
<keyword evidence="1" id="KW-0472">Membrane</keyword>